<protein>
    <submittedName>
        <fullName evidence="1">Uncharacterized protein</fullName>
    </submittedName>
</protein>
<name>A0A1I3P7C4_9RHOB</name>
<accession>A0A1I3P7C4</accession>
<dbReference type="Proteomes" id="UP000199630">
    <property type="component" value="Unassembled WGS sequence"/>
</dbReference>
<gene>
    <name evidence="1" type="ORF">SAMN04487991_1584</name>
</gene>
<keyword evidence="2" id="KW-1185">Reference proteome</keyword>
<reference evidence="2" key="1">
    <citation type="submission" date="2016-10" db="EMBL/GenBank/DDBJ databases">
        <authorList>
            <person name="Varghese N."/>
            <person name="Submissions S."/>
        </authorList>
    </citation>
    <scope>NUCLEOTIDE SEQUENCE [LARGE SCALE GENOMIC DNA]</scope>
    <source>
        <strain evidence="2">DSM 26471</strain>
    </source>
</reference>
<dbReference type="AlphaFoldDB" id="A0A1I3P7C4"/>
<evidence type="ECO:0000313" key="2">
    <source>
        <dbReference type="Proteomes" id="UP000199630"/>
    </source>
</evidence>
<sequence>MAATLIASDAACPAQALPARSIDPLVREFAYCAGRLSAEMEHQWLLSDPASDRTAVQRRAMLSLLEAASPPDQGRDLLHLRISAKFAHADLLRRASFDPDPESANRARLRAEVELAHCLALILS</sequence>
<evidence type="ECO:0000313" key="1">
    <source>
        <dbReference type="EMBL" id="SFJ17291.1"/>
    </source>
</evidence>
<proteinExistence type="predicted"/>
<dbReference type="EMBL" id="FORH01000002">
    <property type="protein sequence ID" value="SFJ17291.1"/>
    <property type="molecule type" value="Genomic_DNA"/>
</dbReference>
<dbReference type="STRING" id="588602.SAMN04487991_1584"/>
<organism evidence="1 2">
    <name type="scientific">Celeribacter neptunius</name>
    <dbReference type="NCBI Taxonomy" id="588602"/>
    <lineage>
        <taxon>Bacteria</taxon>
        <taxon>Pseudomonadati</taxon>
        <taxon>Pseudomonadota</taxon>
        <taxon>Alphaproteobacteria</taxon>
        <taxon>Rhodobacterales</taxon>
        <taxon>Roseobacteraceae</taxon>
        <taxon>Celeribacter</taxon>
    </lineage>
</organism>